<dbReference type="OMA" id="WTDGERY"/>
<name>A0A2V5GZG9_ASPV1</name>
<protein>
    <recommendedName>
        <fullName evidence="5">Secreted protein</fullName>
    </recommendedName>
</protein>
<feature type="region of interest" description="Disordered" evidence="1">
    <location>
        <begin position="127"/>
        <end position="154"/>
    </location>
</feature>
<keyword evidence="4" id="KW-1185">Reference proteome</keyword>
<accession>A0A2V5GZG9</accession>
<sequence length="154" mass="16586">MHFFTLLILAYAALTAAVTCDVRGQVHNYFDCFKCPALACGYSKRTFITKGLTRDVSCLWTDGERYKGINNWYYVPSDKCYIWGGRIDTKHCKGISKIPKCEPCTPQPGAPVPLPVAPPPAAAAAAAAAGVSGGGPGGRRDLEEERDVAVEFEA</sequence>
<dbReference type="AlphaFoldDB" id="A0A2V5GZG9"/>
<dbReference type="Proteomes" id="UP000249829">
    <property type="component" value="Unassembled WGS sequence"/>
</dbReference>
<dbReference type="EMBL" id="KZ825231">
    <property type="protein sequence ID" value="PYI13783.1"/>
    <property type="molecule type" value="Genomic_DNA"/>
</dbReference>
<evidence type="ECO:0000313" key="4">
    <source>
        <dbReference type="Proteomes" id="UP000249829"/>
    </source>
</evidence>
<evidence type="ECO:0000313" key="3">
    <source>
        <dbReference type="EMBL" id="PYI13783.1"/>
    </source>
</evidence>
<evidence type="ECO:0000256" key="2">
    <source>
        <dbReference type="SAM" id="SignalP"/>
    </source>
</evidence>
<feature type="chain" id="PRO_5016037107" description="Secreted protein" evidence="2">
    <location>
        <begin position="18"/>
        <end position="154"/>
    </location>
</feature>
<proteinExistence type="predicted"/>
<organism evidence="3 4">
    <name type="scientific">Aspergillus violaceofuscus (strain CBS 115571)</name>
    <dbReference type="NCBI Taxonomy" id="1450538"/>
    <lineage>
        <taxon>Eukaryota</taxon>
        <taxon>Fungi</taxon>
        <taxon>Dikarya</taxon>
        <taxon>Ascomycota</taxon>
        <taxon>Pezizomycotina</taxon>
        <taxon>Eurotiomycetes</taxon>
        <taxon>Eurotiomycetidae</taxon>
        <taxon>Eurotiales</taxon>
        <taxon>Aspergillaceae</taxon>
        <taxon>Aspergillus</taxon>
    </lineage>
</organism>
<gene>
    <name evidence="3" type="ORF">BO99DRAFT_417363</name>
</gene>
<evidence type="ECO:0008006" key="5">
    <source>
        <dbReference type="Google" id="ProtNLM"/>
    </source>
</evidence>
<reference evidence="3 4" key="1">
    <citation type="submission" date="2018-02" db="EMBL/GenBank/DDBJ databases">
        <title>The genomes of Aspergillus section Nigri reveals drivers in fungal speciation.</title>
        <authorList>
            <consortium name="DOE Joint Genome Institute"/>
            <person name="Vesth T.C."/>
            <person name="Nybo J."/>
            <person name="Theobald S."/>
            <person name="Brandl J."/>
            <person name="Frisvad J.C."/>
            <person name="Nielsen K.F."/>
            <person name="Lyhne E.K."/>
            <person name="Kogle M.E."/>
            <person name="Kuo A."/>
            <person name="Riley R."/>
            <person name="Clum A."/>
            <person name="Nolan M."/>
            <person name="Lipzen A."/>
            <person name="Salamov A."/>
            <person name="Henrissat B."/>
            <person name="Wiebenga A."/>
            <person name="De vries R.P."/>
            <person name="Grigoriev I.V."/>
            <person name="Mortensen U.H."/>
            <person name="Andersen M.R."/>
            <person name="Baker S.E."/>
        </authorList>
    </citation>
    <scope>NUCLEOTIDE SEQUENCE [LARGE SCALE GENOMIC DNA]</scope>
    <source>
        <strain evidence="3 4">CBS 115571</strain>
    </source>
</reference>
<feature type="compositionally biased region" description="Basic and acidic residues" evidence="1">
    <location>
        <begin position="138"/>
        <end position="154"/>
    </location>
</feature>
<feature type="signal peptide" evidence="2">
    <location>
        <begin position="1"/>
        <end position="17"/>
    </location>
</feature>
<evidence type="ECO:0000256" key="1">
    <source>
        <dbReference type="SAM" id="MobiDB-lite"/>
    </source>
</evidence>
<keyword evidence="2" id="KW-0732">Signal</keyword>